<protein>
    <recommendedName>
        <fullName evidence="5">Chemotaxis protein CheA</fullName>
    </recommendedName>
</protein>
<sequence length="298" mass="28956">MKCALKATALLIALSATNLALADIISGSTSDSGSNSGSTSTSTSQGAGSSVNTIGTNSNSSSGSTSGSNASAVGGGASRSSSTGGNSTAAGGAGGNSRSNSAGGNSTVSVSVSLPSTGTGTTSGAGGATATSAAAAGEPGSSPNNTLTTVDYGGTYTVKTVPNIVAPSLTTTLSDTCMGSASFGLSFTGFGATGGTTMVDQACVRRLDSREFRAMGLNDVALALLCQSEANRKAVESTGRSCPGMERAAATGATVSPSAENNAVSQNLMNIGDQYKDPLIRARLGLEKMPNLSALQDR</sequence>
<dbReference type="EMBL" id="CP013234">
    <property type="protein sequence ID" value="AMP05802.1"/>
    <property type="molecule type" value="Genomic_DNA"/>
</dbReference>
<feature type="compositionally biased region" description="Low complexity" evidence="1">
    <location>
        <begin position="128"/>
        <end position="143"/>
    </location>
</feature>
<evidence type="ECO:0000256" key="1">
    <source>
        <dbReference type="SAM" id="MobiDB-lite"/>
    </source>
</evidence>
<dbReference type="Proteomes" id="UP000074561">
    <property type="component" value="Chromosome"/>
</dbReference>
<dbReference type="AlphaFoldDB" id="A0A127Q864"/>
<dbReference type="OrthoDB" id="8682643at2"/>
<evidence type="ECO:0000313" key="3">
    <source>
        <dbReference type="EMBL" id="AMP05802.1"/>
    </source>
</evidence>
<reference evidence="3 4" key="1">
    <citation type="submission" date="2015-11" db="EMBL/GenBank/DDBJ databases">
        <title>Exploring the genomic traits of fungus-feeding bacterial genus Collimonas.</title>
        <authorList>
            <person name="Song C."/>
            <person name="Schmidt R."/>
            <person name="de Jager V."/>
            <person name="Krzyzanowska D."/>
            <person name="Jongedijk E."/>
            <person name="Cankar K."/>
            <person name="Beekwilder J."/>
            <person name="van Veen A."/>
            <person name="de Boer W."/>
            <person name="van Veen J.A."/>
            <person name="Garbeva P."/>
        </authorList>
    </citation>
    <scope>NUCLEOTIDE SEQUENCE [LARGE SCALE GENOMIC DNA]</scope>
    <source>
        <strain evidence="3 4">Ter91</strain>
    </source>
</reference>
<dbReference type="RefSeq" id="WP_061941954.1">
    <property type="nucleotide sequence ID" value="NZ_CP013234.1"/>
</dbReference>
<proteinExistence type="predicted"/>
<evidence type="ECO:0000256" key="2">
    <source>
        <dbReference type="SAM" id="SignalP"/>
    </source>
</evidence>
<dbReference type="KEGG" id="cpra:CPter91_3478"/>
<gene>
    <name evidence="3" type="ORF">CPter91_3478</name>
</gene>
<organism evidence="3 4">
    <name type="scientific">Collimonas pratensis</name>
    <dbReference type="NCBI Taxonomy" id="279113"/>
    <lineage>
        <taxon>Bacteria</taxon>
        <taxon>Pseudomonadati</taxon>
        <taxon>Pseudomonadota</taxon>
        <taxon>Betaproteobacteria</taxon>
        <taxon>Burkholderiales</taxon>
        <taxon>Oxalobacteraceae</taxon>
        <taxon>Collimonas</taxon>
    </lineage>
</organism>
<keyword evidence="2" id="KW-0732">Signal</keyword>
<dbReference type="PATRIC" id="fig|279113.9.peg.3445"/>
<evidence type="ECO:0000313" key="4">
    <source>
        <dbReference type="Proteomes" id="UP000074561"/>
    </source>
</evidence>
<dbReference type="STRING" id="279113.CPter91_3478"/>
<accession>A0A127Q864</accession>
<feature type="signal peptide" evidence="2">
    <location>
        <begin position="1"/>
        <end position="22"/>
    </location>
</feature>
<feature type="region of interest" description="Disordered" evidence="1">
    <location>
        <begin position="28"/>
        <end position="148"/>
    </location>
</feature>
<evidence type="ECO:0008006" key="5">
    <source>
        <dbReference type="Google" id="ProtNLM"/>
    </source>
</evidence>
<feature type="chain" id="PRO_5007277643" description="Chemotaxis protein CheA" evidence="2">
    <location>
        <begin position="23"/>
        <end position="298"/>
    </location>
</feature>
<name>A0A127Q864_9BURK</name>
<feature type="compositionally biased region" description="Low complexity" evidence="1">
    <location>
        <begin position="28"/>
        <end position="120"/>
    </location>
</feature>